<dbReference type="PRINTS" id="PR00035">
    <property type="entry name" value="HTHGNTR"/>
</dbReference>
<dbReference type="EMBL" id="CP073347">
    <property type="protein sequence ID" value="UTW14466.1"/>
    <property type="molecule type" value="Genomic_DNA"/>
</dbReference>
<feature type="domain" description="HTH gntR-type" evidence="4">
    <location>
        <begin position="11"/>
        <end position="79"/>
    </location>
</feature>
<keyword evidence="1" id="KW-0805">Transcription regulation</keyword>
<dbReference type="Pfam" id="PF07729">
    <property type="entry name" value="FCD"/>
    <property type="match status" value="1"/>
</dbReference>
<proteinExistence type="predicted"/>
<dbReference type="InterPro" id="IPR008920">
    <property type="entry name" value="TF_FadR/GntR_C"/>
</dbReference>
<dbReference type="PROSITE" id="PS50949">
    <property type="entry name" value="HTH_GNTR"/>
    <property type="match status" value="1"/>
</dbReference>
<dbReference type="Pfam" id="PF00392">
    <property type="entry name" value="GntR"/>
    <property type="match status" value="1"/>
</dbReference>
<organism evidence="5 6">
    <name type="scientific">Marinobacterium rhizophilum</name>
    <dbReference type="NCBI Taxonomy" id="420402"/>
    <lineage>
        <taxon>Bacteria</taxon>
        <taxon>Pseudomonadati</taxon>
        <taxon>Pseudomonadota</taxon>
        <taxon>Gammaproteobacteria</taxon>
        <taxon>Oceanospirillales</taxon>
        <taxon>Oceanospirillaceae</taxon>
        <taxon>Marinobacterium</taxon>
    </lineage>
</organism>
<keyword evidence="6" id="KW-1185">Reference proteome</keyword>
<evidence type="ECO:0000256" key="2">
    <source>
        <dbReference type="ARBA" id="ARBA00023125"/>
    </source>
</evidence>
<dbReference type="SMART" id="SM00895">
    <property type="entry name" value="FCD"/>
    <property type="match status" value="1"/>
</dbReference>
<evidence type="ECO:0000313" key="6">
    <source>
        <dbReference type="Proteomes" id="UP001058461"/>
    </source>
</evidence>
<sequence length="243" mass="27577">MFQVEPVQKRGSLSSHVASQLENMLAQGKISVGQKLPTENALCDMFGVSRTVIREAITQLKSLGLVETKRGVGTTVLRNSPAETFYAHAINPTAVEDILHILELRLVVETEACKFAALRRDEADMMRIEGCMNAFHRACAEHRMARKEDYEFHLSIAAASKNPFFLSFYEQFNKNIIPRANIVDSNIDQAASEEYLKRIENEHVAIFEAIRSQDGDAAHAAMHQHLYRAYHLYEKYKKNSSFE</sequence>
<evidence type="ECO:0000259" key="4">
    <source>
        <dbReference type="PROSITE" id="PS50949"/>
    </source>
</evidence>
<keyword evidence="3" id="KW-0804">Transcription</keyword>
<dbReference type="PANTHER" id="PTHR43537">
    <property type="entry name" value="TRANSCRIPTIONAL REGULATOR, GNTR FAMILY"/>
    <property type="match status" value="1"/>
</dbReference>
<dbReference type="InterPro" id="IPR036390">
    <property type="entry name" value="WH_DNA-bd_sf"/>
</dbReference>
<evidence type="ECO:0000313" key="5">
    <source>
        <dbReference type="EMBL" id="UTW14466.1"/>
    </source>
</evidence>
<reference evidence="5" key="1">
    <citation type="submission" date="2021-04" db="EMBL/GenBank/DDBJ databases">
        <title>Oceanospirillales bacteria with DddD are important DMSP degraders in coastal seawater.</title>
        <authorList>
            <person name="Liu J."/>
        </authorList>
    </citation>
    <scope>NUCLEOTIDE SEQUENCE</scope>
    <source>
        <strain evidence="5">D13-1</strain>
    </source>
</reference>
<dbReference type="SUPFAM" id="SSF46785">
    <property type="entry name" value="Winged helix' DNA-binding domain"/>
    <property type="match status" value="1"/>
</dbReference>
<accession>A0ABY5HU08</accession>
<dbReference type="Gene3D" id="1.10.10.10">
    <property type="entry name" value="Winged helix-like DNA-binding domain superfamily/Winged helix DNA-binding domain"/>
    <property type="match status" value="1"/>
</dbReference>
<dbReference type="InterPro" id="IPR011711">
    <property type="entry name" value="GntR_C"/>
</dbReference>
<dbReference type="SMART" id="SM00345">
    <property type="entry name" value="HTH_GNTR"/>
    <property type="match status" value="1"/>
</dbReference>
<dbReference type="SUPFAM" id="SSF48008">
    <property type="entry name" value="GntR ligand-binding domain-like"/>
    <property type="match status" value="1"/>
</dbReference>
<dbReference type="CDD" id="cd07377">
    <property type="entry name" value="WHTH_GntR"/>
    <property type="match status" value="1"/>
</dbReference>
<dbReference type="PANTHER" id="PTHR43537:SF5">
    <property type="entry name" value="UXU OPERON TRANSCRIPTIONAL REGULATOR"/>
    <property type="match status" value="1"/>
</dbReference>
<dbReference type="InterPro" id="IPR036388">
    <property type="entry name" value="WH-like_DNA-bd_sf"/>
</dbReference>
<gene>
    <name evidence="5" type="ORF">KDW95_19935</name>
</gene>
<evidence type="ECO:0000256" key="3">
    <source>
        <dbReference type="ARBA" id="ARBA00023163"/>
    </source>
</evidence>
<protein>
    <submittedName>
        <fullName evidence="5">FadR family transcriptional regulator</fullName>
    </submittedName>
</protein>
<keyword evidence="2" id="KW-0238">DNA-binding</keyword>
<evidence type="ECO:0000256" key="1">
    <source>
        <dbReference type="ARBA" id="ARBA00023015"/>
    </source>
</evidence>
<dbReference type="Gene3D" id="1.20.120.530">
    <property type="entry name" value="GntR ligand-binding domain-like"/>
    <property type="match status" value="1"/>
</dbReference>
<name>A0ABY5HU08_9GAMM</name>
<dbReference type="InterPro" id="IPR000524">
    <property type="entry name" value="Tscrpt_reg_HTH_GntR"/>
</dbReference>
<dbReference type="Proteomes" id="UP001058461">
    <property type="component" value="Chromosome"/>
</dbReference>